<feature type="domain" description="CP-type G" evidence="10">
    <location>
        <begin position="226"/>
        <end position="387"/>
    </location>
</feature>
<dbReference type="Pfam" id="PF08153">
    <property type="entry name" value="NGP1NT"/>
    <property type="match status" value="1"/>
</dbReference>
<evidence type="ECO:0000259" key="10">
    <source>
        <dbReference type="PROSITE" id="PS51721"/>
    </source>
</evidence>
<evidence type="ECO:0000256" key="4">
    <source>
        <dbReference type="ARBA" id="ARBA00022517"/>
    </source>
</evidence>
<dbReference type="CDD" id="cd01858">
    <property type="entry name" value="NGP_1"/>
    <property type="match status" value="1"/>
</dbReference>
<reference evidence="11" key="1">
    <citation type="submission" date="2023-06" db="EMBL/GenBank/DDBJ databases">
        <title>Genome-scale phylogeny and comparative genomics of the fungal order Sordariales.</title>
        <authorList>
            <consortium name="Lawrence Berkeley National Laboratory"/>
            <person name="Hensen N."/>
            <person name="Bonometti L."/>
            <person name="Westerberg I."/>
            <person name="Brannstrom I.O."/>
            <person name="Guillou S."/>
            <person name="Cros-Aarteil S."/>
            <person name="Calhoun S."/>
            <person name="Haridas S."/>
            <person name="Kuo A."/>
            <person name="Mondo S."/>
            <person name="Pangilinan J."/>
            <person name="Riley R."/>
            <person name="Labutti K."/>
            <person name="Andreopoulos B."/>
            <person name="Lipzen A."/>
            <person name="Chen C."/>
            <person name="Yanf M."/>
            <person name="Daum C."/>
            <person name="Ng V."/>
            <person name="Clum A."/>
            <person name="Steindorff A."/>
            <person name="Ohm R."/>
            <person name="Martin F."/>
            <person name="Silar P."/>
            <person name="Natvig D."/>
            <person name="Lalanne C."/>
            <person name="Gautier V."/>
            <person name="Ament-Velasquez S.L."/>
            <person name="Kruys A."/>
            <person name="Hutchinson M.I."/>
            <person name="Powell A.J."/>
            <person name="Barry K."/>
            <person name="Miller A.N."/>
            <person name="Grigoriev I.V."/>
            <person name="Debuchy R."/>
            <person name="Gladieux P."/>
            <person name="Thoren M.H."/>
            <person name="Johannesson H."/>
        </authorList>
    </citation>
    <scope>NUCLEOTIDE SEQUENCE</scope>
    <source>
        <strain evidence="11">8032-3</strain>
    </source>
</reference>
<dbReference type="PANTHER" id="PTHR11089">
    <property type="entry name" value="GTP-BINDING PROTEIN-RELATED"/>
    <property type="match status" value="1"/>
</dbReference>
<dbReference type="InterPro" id="IPR027417">
    <property type="entry name" value="P-loop_NTPase"/>
</dbReference>
<keyword evidence="6 8" id="KW-0342">GTP-binding</keyword>
<evidence type="ECO:0000313" key="12">
    <source>
        <dbReference type="Proteomes" id="UP001244011"/>
    </source>
</evidence>
<comment type="caution">
    <text evidence="11">The sequence shown here is derived from an EMBL/GenBank/DDBJ whole genome shotgun (WGS) entry which is preliminary data.</text>
</comment>
<feature type="compositionally biased region" description="Low complexity" evidence="9">
    <location>
        <begin position="596"/>
        <end position="607"/>
    </location>
</feature>
<dbReference type="InterPro" id="IPR006073">
    <property type="entry name" value="GTP-bd"/>
</dbReference>
<keyword evidence="5 8" id="KW-0547">Nucleotide-binding</keyword>
<proteinExistence type="inferred from homology"/>
<comment type="function">
    <text evidence="1 8">GTPase that associates with pre-60S ribosomal subunits in the nucleolus and is required for their nuclear export and maturation.</text>
</comment>
<feature type="compositionally biased region" description="Basic and acidic residues" evidence="9">
    <location>
        <begin position="1"/>
        <end position="10"/>
    </location>
</feature>
<feature type="compositionally biased region" description="Basic and acidic residues" evidence="9">
    <location>
        <begin position="555"/>
        <end position="567"/>
    </location>
</feature>
<dbReference type="EMBL" id="MU839009">
    <property type="protein sequence ID" value="KAK1767056.1"/>
    <property type="molecule type" value="Genomic_DNA"/>
</dbReference>
<evidence type="ECO:0000256" key="5">
    <source>
        <dbReference type="ARBA" id="ARBA00022741"/>
    </source>
</evidence>
<keyword evidence="12" id="KW-1185">Reference proteome</keyword>
<evidence type="ECO:0000256" key="1">
    <source>
        <dbReference type="ARBA" id="ARBA00003892"/>
    </source>
</evidence>
<dbReference type="Proteomes" id="UP001244011">
    <property type="component" value="Unassembled WGS sequence"/>
</dbReference>
<dbReference type="InterPro" id="IPR050755">
    <property type="entry name" value="TRAFAC_YlqF/YawG_RiboMat"/>
</dbReference>
<keyword evidence="7 8" id="KW-0539">Nucleus</keyword>
<sequence>MGNAKKEKTRVARQGNAGDGMANVKVKGENFYRSAKQVKTMNILKEGKPIRNSKGKIVQAASYQSRDLPTAVIEPNRRWFQNTRVISQDTLKSFREAMAEKDKDPYQVLLKSNKLPMSLIRDGQETNGLKQHEAKITIESSPFAEVFGPKASRKRVKLNVSSIADLADDAGKSLERYHDRQEELKLLSGNSGVDADGTEAAPAEEDFSISLAKEPIFSKGQSKRIWNELYKVIDSSDVILHVLDARDPLGTRCRSVEKYLREEAPHKHMVFVLNKTDLVPTSVAANWVRTLRKEYPTCAFKANVQNSFGKGSVIQLLKQFSILHKDRKQISVGLVGYPNVGKSSIINTLRGKVVCPTAPIPGETKVWRYVTLIKRIYLIDAPGIVPPNQQDTPEDILLRGVVRVENVSNPEQYIPAVLKKCKRHHVERTYELTDWETHIQFLELLARKGGRLLKGGEPDLDAVAKMVLNDFMRGKIPWFTPPPPVIEGDEAEAPSDRTGRLGEMPRKRKREETGSVSGTSMGVPTTVNEEDEESSDDDDFEGFESDSESDAPVEGVDKAASEKKGAEDMIPLDLTSDEEADEDDPSSDDASDDGKGTSTVGGVASGVSEEDGEDNEDQRKISPNTKRRKAGR</sequence>
<accession>A0AAJ0BZD9</accession>
<dbReference type="Pfam" id="PF01926">
    <property type="entry name" value="MMR_HSR1"/>
    <property type="match status" value="1"/>
</dbReference>
<evidence type="ECO:0000256" key="2">
    <source>
        <dbReference type="ARBA" id="ARBA00004604"/>
    </source>
</evidence>
<feature type="region of interest" description="Disordered" evidence="9">
    <location>
        <begin position="1"/>
        <end position="22"/>
    </location>
</feature>
<dbReference type="GO" id="GO:0005730">
    <property type="term" value="C:nucleolus"/>
    <property type="evidence" value="ECO:0007669"/>
    <property type="project" value="UniProtKB-SubCell"/>
</dbReference>
<evidence type="ECO:0000256" key="3">
    <source>
        <dbReference type="ARBA" id="ARBA00022127"/>
    </source>
</evidence>
<dbReference type="InterPro" id="IPR030378">
    <property type="entry name" value="G_CP_dom"/>
</dbReference>
<feature type="compositionally biased region" description="Basic and acidic residues" evidence="9">
    <location>
        <begin position="494"/>
        <end position="513"/>
    </location>
</feature>
<dbReference type="GO" id="GO:0005525">
    <property type="term" value="F:GTP binding"/>
    <property type="evidence" value="ECO:0007669"/>
    <property type="project" value="UniProtKB-KW"/>
</dbReference>
<evidence type="ECO:0000256" key="7">
    <source>
        <dbReference type="ARBA" id="ARBA00023242"/>
    </source>
</evidence>
<dbReference type="Gene3D" id="3.40.50.300">
    <property type="entry name" value="P-loop containing nucleotide triphosphate hydrolases"/>
    <property type="match status" value="1"/>
</dbReference>
<evidence type="ECO:0000256" key="8">
    <source>
        <dbReference type="RuleBase" id="RU364023"/>
    </source>
</evidence>
<name>A0AAJ0BZD9_9PEZI</name>
<dbReference type="PROSITE" id="PS51721">
    <property type="entry name" value="G_CP"/>
    <property type="match status" value="1"/>
</dbReference>
<dbReference type="PANTHER" id="PTHR11089:SF9">
    <property type="entry name" value="NUCLEOLAR GTP-BINDING PROTEIN 2"/>
    <property type="match status" value="1"/>
</dbReference>
<organism evidence="11 12">
    <name type="scientific">Phialemonium atrogriseum</name>
    <dbReference type="NCBI Taxonomy" id="1093897"/>
    <lineage>
        <taxon>Eukaryota</taxon>
        <taxon>Fungi</taxon>
        <taxon>Dikarya</taxon>
        <taxon>Ascomycota</taxon>
        <taxon>Pezizomycotina</taxon>
        <taxon>Sordariomycetes</taxon>
        <taxon>Sordariomycetidae</taxon>
        <taxon>Cephalothecales</taxon>
        <taxon>Cephalothecaceae</taxon>
        <taxon>Phialemonium</taxon>
    </lineage>
</organism>
<dbReference type="FunFam" id="1.10.1580.10:FF:000005">
    <property type="entry name" value="Nucleolar GTP-binding protein 2"/>
    <property type="match status" value="1"/>
</dbReference>
<dbReference type="GeneID" id="85313131"/>
<dbReference type="InterPro" id="IPR024929">
    <property type="entry name" value="GNL2_CP_dom"/>
</dbReference>
<evidence type="ECO:0000256" key="6">
    <source>
        <dbReference type="ARBA" id="ARBA00023134"/>
    </source>
</evidence>
<feature type="compositionally biased region" description="Acidic residues" evidence="9">
    <location>
        <begin position="528"/>
        <end position="551"/>
    </location>
</feature>
<dbReference type="AlphaFoldDB" id="A0AAJ0BZD9"/>
<dbReference type="GO" id="GO:0042254">
    <property type="term" value="P:ribosome biogenesis"/>
    <property type="evidence" value="ECO:0007669"/>
    <property type="project" value="UniProtKB-KW"/>
</dbReference>
<dbReference type="Gene3D" id="1.10.1580.10">
    <property type="match status" value="1"/>
</dbReference>
<comment type="similarity">
    <text evidence="8">Belongs to the TRAFAC class YlqF/YawG GTPase family. NOG2 subfamily.</text>
</comment>
<dbReference type="FunFam" id="3.40.50.300:FF:000559">
    <property type="entry name" value="Nuclear/nucleolar GTPase 2"/>
    <property type="match status" value="1"/>
</dbReference>
<dbReference type="PRINTS" id="PR00326">
    <property type="entry name" value="GTP1OBG"/>
</dbReference>
<dbReference type="SUPFAM" id="SSF52540">
    <property type="entry name" value="P-loop containing nucleoside triphosphate hydrolases"/>
    <property type="match status" value="1"/>
</dbReference>
<gene>
    <name evidence="11" type="ORF">QBC33DRAFT_559183</name>
</gene>
<dbReference type="InterPro" id="IPR012971">
    <property type="entry name" value="NOG2_N_dom"/>
</dbReference>
<keyword evidence="4" id="KW-0690">Ribosome biogenesis</keyword>
<dbReference type="RefSeq" id="XP_060283269.1">
    <property type="nucleotide sequence ID" value="XM_060429944.1"/>
</dbReference>
<evidence type="ECO:0000313" key="11">
    <source>
        <dbReference type="EMBL" id="KAK1767056.1"/>
    </source>
</evidence>
<feature type="compositionally biased region" description="Acidic residues" evidence="9">
    <location>
        <begin position="575"/>
        <end position="591"/>
    </location>
</feature>
<comment type="subcellular location">
    <subcellularLocation>
        <location evidence="2 8">Nucleus</location>
        <location evidence="2 8">Nucleolus</location>
    </subcellularLocation>
</comment>
<dbReference type="InterPro" id="IPR023179">
    <property type="entry name" value="GTP-bd_ortho_bundle_sf"/>
</dbReference>
<feature type="region of interest" description="Disordered" evidence="9">
    <location>
        <begin position="478"/>
        <end position="632"/>
    </location>
</feature>
<feature type="compositionally biased region" description="Polar residues" evidence="9">
    <location>
        <begin position="514"/>
        <end position="527"/>
    </location>
</feature>
<evidence type="ECO:0000256" key="9">
    <source>
        <dbReference type="SAM" id="MobiDB-lite"/>
    </source>
</evidence>
<protein>
    <recommendedName>
        <fullName evidence="3 8">Nucleolar GTP-binding protein 2</fullName>
    </recommendedName>
</protein>